<dbReference type="GO" id="GO:0009231">
    <property type="term" value="P:riboflavin biosynthetic process"/>
    <property type="evidence" value="ECO:0007669"/>
    <property type="project" value="UniProtKB-KW"/>
</dbReference>
<proteinExistence type="predicted"/>
<dbReference type="NCBIfam" id="NF006767">
    <property type="entry name" value="PRK09289.1"/>
    <property type="match status" value="1"/>
</dbReference>
<dbReference type="Pfam" id="PF00677">
    <property type="entry name" value="Lum_binding"/>
    <property type="match status" value="2"/>
</dbReference>
<evidence type="ECO:0000256" key="8">
    <source>
        <dbReference type="ARBA" id="ARBA00022679"/>
    </source>
</evidence>
<gene>
    <name evidence="13" type="primary">ribE</name>
    <name evidence="13" type="ORF">MAQ5080_01553</name>
</gene>
<dbReference type="GO" id="GO:0004746">
    <property type="term" value="F:riboflavin synthase activity"/>
    <property type="evidence" value="ECO:0007669"/>
    <property type="project" value="UniProtKB-UniRule"/>
</dbReference>
<dbReference type="InterPro" id="IPR026017">
    <property type="entry name" value="Lumazine-bd_dom"/>
</dbReference>
<protein>
    <recommendedName>
        <fullName evidence="6 10">Riboflavin synthase</fullName>
        <ecNumber evidence="5 10">2.5.1.9</ecNumber>
    </recommendedName>
</protein>
<evidence type="ECO:0000256" key="5">
    <source>
        <dbReference type="ARBA" id="ARBA00012827"/>
    </source>
</evidence>
<evidence type="ECO:0000313" key="14">
    <source>
        <dbReference type="Proteomes" id="UP000092627"/>
    </source>
</evidence>
<comment type="catalytic activity">
    <reaction evidence="1">
        <text>2 6,7-dimethyl-8-(1-D-ribityl)lumazine + H(+) = 5-amino-6-(D-ribitylamino)uracil + riboflavin</text>
        <dbReference type="Rhea" id="RHEA:20772"/>
        <dbReference type="ChEBI" id="CHEBI:15378"/>
        <dbReference type="ChEBI" id="CHEBI:15934"/>
        <dbReference type="ChEBI" id="CHEBI:57986"/>
        <dbReference type="ChEBI" id="CHEBI:58201"/>
        <dbReference type="EC" id="2.5.1.9"/>
    </reaction>
</comment>
<evidence type="ECO:0000259" key="12">
    <source>
        <dbReference type="PROSITE" id="PS51177"/>
    </source>
</evidence>
<comment type="pathway">
    <text evidence="3">Cofactor biosynthesis; riboflavin biosynthesis; riboflavin from 2-hydroxy-3-oxobutyl phosphate and 5-amino-6-(D-ribitylamino)uracil: step 2/2.</text>
</comment>
<keyword evidence="7" id="KW-0686">Riboflavin biosynthesis</keyword>
<comment type="function">
    <text evidence="2">Catalyzes the dismutation of two molecules of 6,7-dimethyl-8-ribityllumazine, resulting in the formation of riboflavin and 5-amino-6-(D-ribitylamino)uracil.</text>
</comment>
<feature type="domain" description="Lumazine-binding" evidence="12">
    <location>
        <begin position="1"/>
        <end position="97"/>
    </location>
</feature>
<dbReference type="FunFam" id="2.40.30.20:FF:000003">
    <property type="entry name" value="Riboflavin synthase, alpha subunit"/>
    <property type="match status" value="1"/>
</dbReference>
<dbReference type="InterPro" id="IPR017938">
    <property type="entry name" value="Riboflavin_synthase-like_b-brl"/>
</dbReference>
<dbReference type="EMBL" id="FLOC01000007">
    <property type="protein sequence ID" value="SBS29967.1"/>
    <property type="molecule type" value="Genomic_DNA"/>
</dbReference>
<keyword evidence="9" id="KW-0677">Repeat</keyword>
<dbReference type="PANTHER" id="PTHR21098">
    <property type="entry name" value="RIBOFLAVIN SYNTHASE ALPHA CHAIN"/>
    <property type="match status" value="1"/>
</dbReference>
<evidence type="ECO:0000256" key="9">
    <source>
        <dbReference type="ARBA" id="ARBA00022737"/>
    </source>
</evidence>
<dbReference type="SUPFAM" id="SSF63380">
    <property type="entry name" value="Riboflavin synthase domain-like"/>
    <property type="match status" value="2"/>
</dbReference>
<feature type="domain" description="Lumazine-binding" evidence="12">
    <location>
        <begin position="98"/>
        <end position="194"/>
    </location>
</feature>
<sequence>MFTGIIEGFGRVAQLQRKGGDLTLKIHAQTLDMSDVKLGDSIATNGVCLTVTRLEGSSYWADVSAETLAHTTLGQWQVGQTVNLEKALQPISRLGGHLVSGHVDAIGEISAIWPDARSIRYRVKVMPELMRYIALKGSICVDGISLTVTGLDADEFELSIVPHTADETIMSGYNVGTKVNVEVDQIARYLERLIAPQTAPTPSKESTLSAAFLAEHGFMGRR</sequence>
<evidence type="ECO:0000256" key="2">
    <source>
        <dbReference type="ARBA" id="ARBA00002803"/>
    </source>
</evidence>
<dbReference type="PANTHER" id="PTHR21098:SF12">
    <property type="entry name" value="RIBOFLAVIN SYNTHASE"/>
    <property type="match status" value="1"/>
</dbReference>
<dbReference type="PIRSF" id="PIRSF000498">
    <property type="entry name" value="Riboflavin_syn_A"/>
    <property type="match status" value="1"/>
</dbReference>
<dbReference type="PROSITE" id="PS51177">
    <property type="entry name" value="LUMAZINE_BIND"/>
    <property type="match status" value="2"/>
</dbReference>
<evidence type="ECO:0000256" key="1">
    <source>
        <dbReference type="ARBA" id="ARBA00000968"/>
    </source>
</evidence>
<keyword evidence="8 13" id="KW-0808">Transferase</keyword>
<dbReference type="FunFam" id="2.40.30.20:FF:000004">
    <property type="entry name" value="Riboflavin synthase, alpha subunit"/>
    <property type="match status" value="1"/>
</dbReference>
<reference evidence="13 14" key="1">
    <citation type="submission" date="2016-06" db="EMBL/GenBank/DDBJ databases">
        <authorList>
            <person name="Kjaerup R.B."/>
            <person name="Dalgaard T.S."/>
            <person name="Juul-Madsen H.R."/>
        </authorList>
    </citation>
    <scope>NUCLEOTIDE SEQUENCE [LARGE SCALE GENOMIC DNA]</scope>
    <source>
        <strain evidence="13 14">CECT 5080</strain>
    </source>
</reference>
<name>A0A1A8TAQ0_9GAMM</name>
<dbReference type="EC" id="2.5.1.9" evidence="5 10"/>
<dbReference type="OrthoDB" id="9788537at2"/>
<evidence type="ECO:0000256" key="11">
    <source>
        <dbReference type="PROSITE-ProRule" id="PRU00524"/>
    </source>
</evidence>
<organism evidence="13 14">
    <name type="scientific">Marinomonas aquimarina</name>
    <dbReference type="NCBI Taxonomy" id="295068"/>
    <lineage>
        <taxon>Bacteria</taxon>
        <taxon>Pseudomonadati</taxon>
        <taxon>Pseudomonadota</taxon>
        <taxon>Gammaproteobacteria</taxon>
        <taxon>Oceanospirillales</taxon>
        <taxon>Oceanospirillaceae</taxon>
        <taxon>Marinomonas</taxon>
    </lineage>
</organism>
<dbReference type="RefSeq" id="WP_067208409.1">
    <property type="nucleotide sequence ID" value="NZ_FLOC01000007.1"/>
</dbReference>
<evidence type="ECO:0000256" key="7">
    <source>
        <dbReference type="ARBA" id="ARBA00022619"/>
    </source>
</evidence>
<evidence type="ECO:0000256" key="6">
    <source>
        <dbReference type="ARBA" id="ARBA00013950"/>
    </source>
</evidence>
<evidence type="ECO:0000256" key="3">
    <source>
        <dbReference type="ARBA" id="ARBA00004887"/>
    </source>
</evidence>
<evidence type="ECO:0000313" key="13">
    <source>
        <dbReference type="EMBL" id="SBS29967.1"/>
    </source>
</evidence>
<dbReference type="InterPro" id="IPR023366">
    <property type="entry name" value="ATP_synth_asu-like_sf"/>
</dbReference>
<evidence type="ECO:0000256" key="10">
    <source>
        <dbReference type="NCBIfam" id="TIGR00187"/>
    </source>
</evidence>
<comment type="subunit">
    <text evidence="4">Homotrimer.</text>
</comment>
<dbReference type="Gene3D" id="2.40.30.20">
    <property type="match status" value="2"/>
</dbReference>
<feature type="repeat" description="Lumazine-binding" evidence="11">
    <location>
        <begin position="1"/>
        <end position="97"/>
    </location>
</feature>
<keyword evidence="14" id="KW-1185">Reference proteome</keyword>
<accession>A0A1A8TAQ0</accession>
<dbReference type="InterPro" id="IPR001783">
    <property type="entry name" value="Lumazine-bd"/>
</dbReference>
<dbReference type="CDD" id="cd00402">
    <property type="entry name" value="Riboflavin_synthase_like"/>
    <property type="match status" value="1"/>
</dbReference>
<dbReference type="STRING" id="295068.MAQ5080_01553"/>
<dbReference type="AlphaFoldDB" id="A0A1A8TAQ0"/>
<dbReference type="NCBIfam" id="TIGR00187">
    <property type="entry name" value="ribE"/>
    <property type="match status" value="1"/>
</dbReference>
<dbReference type="Proteomes" id="UP000092627">
    <property type="component" value="Unassembled WGS sequence"/>
</dbReference>
<dbReference type="NCBIfam" id="NF009566">
    <property type="entry name" value="PRK13020.1"/>
    <property type="match status" value="1"/>
</dbReference>
<feature type="repeat" description="Lumazine-binding" evidence="11">
    <location>
        <begin position="98"/>
        <end position="194"/>
    </location>
</feature>
<evidence type="ECO:0000256" key="4">
    <source>
        <dbReference type="ARBA" id="ARBA00011233"/>
    </source>
</evidence>